<evidence type="ECO:0000313" key="3">
    <source>
        <dbReference type="Proteomes" id="UP000305539"/>
    </source>
</evidence>
<proteinExistence type="predicted"/>
<protein>
    <recommendedName>
        <fullName evidence="4">Type IV secretion protein DotI</fullName>
    </recommendedName>
</protein>
<keyword evidence="1" id="KW-0812">Transmembrane</keyword>
<keyword evidence="1" id="KW-1133">Transmembrane helix</keyword>
<accession>A0A4U1I9K1</accession>
<feature type="transmembrane region" description="Helical" evidence="1">
    <location>
        <begin position="39"/>
        <end position="59"/>
    </location>
</feature>
<name>A0A4U1I9K1_9BURK</name>
<evidence type="ECO:0008006" key="4">
    <source>
        <dbReference type="Google" id="ProtNLM"/>
    </source>
</evidence>
<dbReference type="RefSeq" id="WP_136893483.1">
    <property type="nucleotide sequence ID" value="NZ_SWJE01000004.1"/>
</dbReference>
<dbReference type="InterPro" id="IPR021055">
    <property type="entry name" value="T4BSS_IcmL/DotI"/>
</dbReference>
<gene>
    <name evidence="2" type="ORF">FAZ69_08370</name>
</gene>
<dbReference type="AlphaFoldDB" id="A0A4U1I9K1"/>
<keyword evidence="1" id="KW-0472">Membrane</keyword>
<evidence type="ECO:0000256" key="1">
    <source>
        <dbReference type="SAM" id="Phobius"/>
    </source>
</evidence>
<dbReference type="OrthoDB" id="9154529at2"/>
<reference evidence="2 3" key="1">
    <citation type="submission" date="2019-04" db="EMBL/GenBank/DDBJ databases">
        <title>Trinickia sp. 7GSK02, isolated from subtropical forest soil.</title>
        <authorList>
            <person name="Gao Z.-H."/>
            <person name="Qiu L.-H."/>
        </authorList>
    </citation>
    <scope>NUCLEOTIDE SEQUENCE [LARGE SCALE GENOMIC DNA]</scope>
    <source>
        <strain evidence="2 3">7GSK02</strain>
    </source>
</reference>
<dbReference type="Pfam" id="PF11393">
    <property type="entry name" value="T4BSS_DotI_IcmL"/>
    <property type="match status" value="1"/>
</dbReference>
<comment type="caution">
    <text evidence="2">The sequence shown here is derived from an EMBL/GenBank/DDBJ whole genome shotgun (WGS) entry which is preliminary data.</text>
</comment>
<evidence type="ECO:0000313" key="2">
    <source>
        <dbReference type="EMBL" id="TKC90153.1"/>
    </source>
</evidence>
<organism evidence="2 3">
    <name type="scientific">Trinickia terrae</name>
    <dbReference type="NCBI Taxonomy" id="2571161"/>
    <lineage>
        <taxon>Bacteria</taxon>
        <taxon>Pseudomonadati</taxon>
        <taxon>Pseudomonadota</taxon>
        <taxon>Betaproteobacteria</taxon>
        <taxon>Burkholderiales</taxon>
        <taxon>Burkholderiaceae</taxon>
        <taxon>Trinickia</taxon>
    </lineage>
</organism>
<dbReference type="EMBL" id="SWJE01000004">
    <property type="protein sequence ID" value="TKC90153.1"/>
    <property type="molecule type" value="Genomic_DNA"/>
</dbReference>
<dbReference type="CDD" id="cd16385">
    <property type="entry name" value="IcmL"/>
    <property type="match status" value="1"/>
</dbReference>
<sequence length="227" mass="25414">MSHPQPGAAPSKEQMIDLVAKNQQLQGAIKDERKSFTNILVSVIAVLSLVIVFLLYLVFVHFPQDRVLATANAATVCKVPTLDKPYISEAQALNFAEQAVISMYTYNYLDYRMRTQQAANEYFSNGFADAFVQLRSNSQELQDVIQKRFIVTSISNPNQPPVVARSGPYKGAWAWEVSVPVYVYYTSGHEQFQEKRLANVTVMQVPLSPSNPRGLAVDNIVLRQALN</sequence>
<keyword evidence="3" id="KW-1185">Reference proteome</keyword>
<dbReference type="Proteomes" id="UP000305539">
    <property type="component" value="Unassembled WGS sequence"/>
</dbReference>